<feature type="region of interest" description="Disordered" evidence="1">
    <location>
        <begin position="104"/>
        <end position="126"/>
    </location>
</feature>
<evidence type="ECO:0000256" key="1">
    <source>
        <dbReference type="SAM" id="MobiDB-lite"/>
    </source>
</evidence>
<evidence type="ECO:0000313" key="3">
    <source>
        <dbReference type="Proteomes" id="UP000813444"/>
    </source>
</evidence>
<dbReference type="Proteomes" id="UP000813444">
    <property type="component" value="Unassembled WGS sequence"/>
</dbReference>
<dbReference type="OrthoDB" id="5131380at2759"/>
<accession>A0A8K0SBD8</accession>
<protein>
    <submittedName>
        <fullName evidence="2">Uncharacterized protein</fullName>
    </submittedName>
</protein>
<organism evidence="2 3">
    <name type="scientific">Stachybotrys elegans</name>
    <dbReference type="NCBI Taxonomy" id="80388"/>
    <lineage>
        <taxon>Eukaryota</taxon>
        <taxon>Fungi</taxon>
        <taxon>Dikarya</taxon>
        <taxon>Ascomycota</taxon>
        <taxon>Pezizomycotina</taxon>
        <taxon>Sordariomycetes</taxon>
        <taxon>Hypocreomycetidae</taxon>
        <taxon>Hypocreales</taxon>
        <taxon>Stachybotryaceae</taxon>
        <taxon>Stachybotrys</taxon>
    </lineage>
</organism>
<proteinExistence type="predicted"/>
<comment type="caution">
    <text evidence="2">The sequence shown here is derived from an EMBL/GenBank/DDBJ whole genome shotgun (WGS) entry which is preliminary data.</text>
</comment>
<reference evidence="2" key="1">
    <citation type="journal article" date="2021" name="Nat. Commun.">
        <title>Genetic determinants of endophytism in the Arabidopsis root mycobiome.</title>
        <authorList>
            <person name="Mesny F."/>
            <person name="Miyauchi S."/>
            <person name="Thiergart T."/>
            <person name="Pickel B."/>
            <person name="Atanasova L."/>
            <person name="Karlsson M."/>
            <person name="Huettel B."/>
            <person name="Barry K.W."/>
            <person name="Haridas S."/>
            <person name="Chen C."/>
            <person name="Bauer D."/>
            <person name="Andreopoulos W."/>
            <person name="Pangilinan J."/>
            <person name="LaButti K."/>
            <person name="Riley R."/>
            <person name="Lipzen A."/>
            <person name="Clum A."/>
            <person name="Drula E."/>
            <person name="Henrissat B."/>
            <person name="Kohler A."/>
            <person name="Grigoriev I.V."/>
            <person name="Martin F.M."/>
            <person name="Hacquard S."/>
        </authorList>
    </citation>
    <scope>NUCLEOTIDE SEQUENCE</scope>
    <source>
        <strain evidence="2">MPI-CAGE-CH-0235</strain>
    </source>
</reference>
<dbReference type="AlphaFoldDB" id="A0A8K0SBD8"/>
<keyword evidence="3" id="KW-1185">Reference proteome</keyword>
<name>A0A8K0SBD8_9HYPO</name>
<gene>
    <name evidence="2" type="ORF">B0I35DRAFT_497940</name>
</gene>
<dbReference type="EMBL" id="JAGPNK010000030">
    <property type="protein sequence ID" value="KAH7303687.1"/>
    <property type="molecule type" value="Genomic_DNA"/>
</dbReference>
<evidence type="ECO:0000313" key="2">
    <source>
        <dbReference type="EMBL" id="KAH7303687.1"/>
    </source>
</evidence>
<sequence>MGKRAYLHSGRVLPRGHRETRCLSPEQMKLLGFNDCITDLPRHLPYLSADKTNDDYRWHVAGRGELQCYLGDSPMLELATSMAMPEDLYALDLVPVPRPDRRRGVVPWDAGCSTGGRGRSVRGRRD</sequence>